<evidence type="ECO:0000313" key="2">
    <source>
        <dbReference type="EMBL" id="ANU75818.1"/>
    </source>
</evidence>
<dbReference type="STRING" id="1796616.A4V09_08590"/>
<name>A0A1C7I9Z1_9FIRM</name>
<keyword evidence="1" id="KW-0812">Transmembrane</keyword>
<keyword evidence="1" id="KW-0472">Membrane</keyword>
<dbReference type="PANTHER" id="PTHR37305">
    <property type="entry name" value="INTEGRAL MEMBRANE PROTEIN-RELATED"/>
    <property type="match status" value="1"/>
</dbReference>
<evidence type="ECO:0000256" key="1">
    <source>
        <dbReference type="SAM" id="Phobius"/>
    </source>
</evidence>
<feature type="transmembrane region" description="Helical" evidence="1">
    <location>
        <begin position="21"/>
        <end position="39"/>
    </location>
</feature>
<dbReference type="EMBL" id="CP015405">
    <property type="protein sequence ID" value="ANU75818.1"/>
    <property type="molecule type" value="Genomic_DNA"/>
</dbReference>
<proteinExistence type="predicted"/>
<gene>
    <name evidence="2" type="ORF">A4V09_08590</name>
</gene>
<accession>A0A1C7I9Z1</accession>
<keyword evidence="3" id="KW-1185">Reference proteome</keyword>
<feature type="transmembrane region" description="Helical" evidence="1">
    <location>
        <begin position="116"/>
        <end position="141"/>
    </location>
</feature>
<dbReference type="KEGG" id="byl:A4V09_08590"/>
<feature type="transmembrane region" description="Helical" evidence="1">
    <location>
        <begin position="229"/>
        <end position="251"/>
    </location>
</feature>
<protein>
    <submittedName>
        <fullName evidence="2">ABC transporter permease</fullName>
    </submittedName>
</protein>
<feature type="transmembrane region" description="Helical" evidence="1">
    <location>
        <begin position="183"/>
        <end position="202"/>
    </location>
</feature>
<sequence length="256" mass="28968">MRQLTAFTKKEFLESTRTGRMPLLVILSVLFGIMNPLVAKLMPWMMEAFAGSLEESGMVLTGIRVDVFTSWTQFYKNTPMLLLIFIVIISGVLTTEYQKGTLVNILTKGMHRWKLILSKSIFAFLLWTVCYWISFGITYAYNIYFWDNSQASHVFFGAFCLYLTGIWLITLIMLMSSLCSSNYMVLAGTGDAFFLLYLLAMIPDLTKYIPTKLMSSYSLLPQAAEVSDFTYAVPAAAILSVVNILLSILLFNKKSL</sequence>
<dbReference type="PANTHER" id="PTHR37305:SF1">
    <property type="entry name" value="MEMBRANE PROTEIN"/>
    <property type="match status" value="1"/>
</dbReference>
<dbReference type="AlphaFoldDB" id="A0A1C7I9Z1"/>
<dbReference type="Pfam" id="PF12730">
    <property type="entry name" value="ABC2_membrane_4"/>
    <property type="match status" value="1"/>
</dbReference>
<reference evidence="2" key="1">
    <citation type="submission" date="2017-04" db="EMBL/GenBank/DDBJ databases">
        <title>Complete Genome Sequences of Twelve Strains of a Stable Defined Moderately Diverse Mouse Microbiota 2 (sDMDMm2).</title>
        <authorList>
            <person name="Uchimura Y."/>
            <person name="Wyss M."/>
            <person name="Brugiroux S."/>
            <person name="Limenitakis J.P."/>
            <person name="Stecher B."/>
            <person name="McCoy K.D."/>
            <person name="Macpherson A.J."/>
        </authorList>
    </citation>
    <scope>NUCLEOTIDE SEQUENCE</scope>
    <source>
        <strain evidence="2">YL58</strain>
    </source>
</reference>
<dbReference type="OrthoDB" id="4187110at2"/>
<dbReference type="GO" id="GO:0005886">
    <property type="term" value="C:plasma membrane"/>
    <property type="evidence" value="ECO:0007669"/>
    <property type="project" value="UniProtKB-SubCell"/>
</dbReference>
<feature type="transmembrane region" description="Helical" evidence="1">
    <location>
        <begin position="153"/>
        <end position="176"/>
    </location>
</feature>
<dbReference type="Proteomes" id="UP000092574">
    <property type="component" value="Chromosome"/>
</dbReference>
<feature type="transmembrane region" description="Helical" evidence="1">
    <location>
        <begin position="78"/>
        <end position="95"/>
    </location>
</feature>
<keyword evidence="1" id="KW-1133">Transmembrane helix</keyword>
<dbReference type="GO" id="GO:0140359">
    <property type="term" value="F:ABC-type transporter activity"/>
    <property type="evidence" value="ECO:0007669"/>
    <property type="project" value="InterPro"/>
</dbReference>
<evidence type="ECO:0000313" key="3">
    <source>
        <dbReference type="Proteomes" id="UP000092574"/>
    </source>
</evidence>
<organism evidence="2 3">
    <name type="scientific">Blautia pseudococcoides</name>
    <dbReference type="NCBI Taxonomy" id="1796616"/>
    <lineage>
        <taxon>Bacteria</taxon>
        <taxon>Bacillati</taxon>
        <taxon>Bacillota</taxon>
        <taxon>Clostridia</taxon>
        <taxon>Lachnospirales</taxon>
        <taxon>Lachnospiraceae</taxon>
        <taxon>Blautia</taxon>
    </lineage>
</organism>
<dbReference type="RefSeq" id="WP_065542000.1">
    <property type="nucleotide sequence ID" value="NZ_CP015405.2"/>
</dbReference>